<dbReference type="WBParaSite" id="OFLC_0000605001-mRNA-1">
    <property type="protein sequence ID" value="OFLC_0000605001-mRNA-1"/>
    <property type="gene ID" value="OFLC_0000605001"/>
</dbReference>
<reference evidence="3" key="1">
    <citation type="submission" date="2016-06" db="UniProtKB">
        <authorList>
            <consortium name="WormBaseParasite"/>
        </authorList>
    </citation>
    <scope>IDENTIFICATION</scope>
</reference>
<evidence type="ECO:0000313" key="3">
    <source>
        <dbReference type="WBParaSite" id="OFLC_0000605001-mRNA-1"/>
    </source>
</evidence>
<gene>
    <name evidence="1" type="ORF">OFLC_LOCUS6051</name>
</gene>
<sequence>MTPHKDNLMANFGFAIHQLSAQIVNGQNVAPVGVSEELKSAIAVEVRTQMVPVVKEIVREVVNEVKSVMTDMVTPLYDELHDFRTRTPFSNSLLHSAENMAMYSSGSSSSHTTPCNVLLVS</sequence>
<dbReference type="STRING" id="387005.A0A183HEY9"/>
<dbReference type="AlphaFoldDB" id="A0A183HEY9"/>
<accession>A0A183HEY9</accession>
<protein>
    <submittedName>
        <fullName evidence="3">Focal_AT domain-containing protein</fullName>
    </submittedName>
</protein>
<evidence type="ECO:0000313" key="2">
    <source>
        <dbReference type="Proteomes" id="UP000267606"/>
    </source>
</evidence>
<dbReference type="EMBL" id="UZAJ01005537">
    <property type="protein sequence ID" value="VDO45227.1"/>
    <property type="molecule type" value="Genomic_DNA"/>
</dbReference>
<name>A0A183HEY9_9BILA</name>
<organism evidence="3">
    <name type="scientific">Onchocerca flexuosa</name>
    <dbReference type="NCBI Taxonomy" id="387005"/>
    <lineage>
        <taxon>Eukaryota</taxon>
        <taxon>Metazoa</taxon>
        <taxon>Ecdysozoa</taxon>
        <taxon>Nematoda</taxon>
        <taxon>Chromadorea</taxon>
        <taxon>Rhabditida</taxon>
        <taxon>Spirurina</taxon>
        <taxon>Spiruromorpha</taxon>
        <taxon>Filarioidea</taxon>
        <taxon>Onchocercidae</taxon>
        <taxon>Onchocerca</taxon>
    </lineage>
</organism>
<dbReference type="Proteomes" id="UP000267606">
    <property type="component" value="Unassembled WGS sequence"/>
</dbReference>
<keyword evidence="2" id="KW-1185">Reference proteome</keyword>
<proteinExistence type="predicted"/>
<evidence type="ECO:0000313" key="1">
    <source>
        <dbReference type="EMBL" id="VDO45227.1"/>
    </source>
</evidence>
<reference evidence="1 2" key="2">
    <citation type="submission" date="2018-11" db="EMBL/GenBank/DDBJ databases">
        <authorList>
            <consortium name="Pathogen Informatics"/>
        </authorList>
    </citation>
    <scope>NUCLEOTIDE SEQUENCE [LARGE SCALE GENOMIC DNA]</scope>
</reference>